<dbReference type="AlphaFoldDB" id="A0A1I8FMA9"/>
<evidence type="ECO:0000256" key="1">
    <source>
        <dbReference type="SAM" id="MobiDB-lite"/>
    </source>
</evidence>
<name>A0A1I8FMA9_9PLAT</name>
<feature type="region of interest" description="Disordered" evidence="1">
    <location>
        <begin position="71"/>
        <end position="98"/>
    </location>
</feature>
<dbReference type="Proteomes" id="UP000095280">
    <property type="component" value="Unplaced"/>
</dbReference>
<reference evidence="3" key="1">
    <citation type="submission" date="2016-11" db="UniProtKB">
        <authorList>
            <consortium name="WormBaseParasite"/>
        </authorList>
    </citation>
    <scope>IDENTIFICATION</scope>
</reference>
<sequence>DDGDSSVGIRRASLTPAPGVAAQVVASNPKPGAKRRPRAARWHWSVGCCRSILTSSLVNLEVVPDEGVVDANATPRSVHGGKHRPTKRAAEQPQRPPRLCDDQVASGGAAVRPHLESIVAPGKRSASGSRLGSNGSNGSLLTLGSRLKAAVRPGYTALRRSTARYQWDKRILSTARPPTSTARRRAPRLMLQEYTSCRNVRFRPDIAEQLRSRPASSRPVAGPAQLIDRLASRASSLASTPATASRVQVAWFKDGSSPCFGSPRDGQSKDGRVASAAVSGTPRRRLGDYCAVGAERKRGSPPVWLLPTCVLPTRRRA</sequence>
<evidence type="ECO:0000313" key="2">
    <source>
        <dbReference type="Proteomes" id="UP000095280"/>
    </source>
</evidence>
<proteinExistence type="predicted"/>
<feature type="region of interest" description="Disordered" evidence="1">
    <location>
        <begin position="260"/>
        <end position="279"/>
    </location>
</feature>
<keyword evidence="2" id="KW-1185">Reference proteome</keyword>
<protein>
    <submittedName>
        <fullName evidence="3">Ig-like domain-containing protein</fullName>
    </submittedName>
</protein>
<evidence type="ECO:0000313" key="3">
    <source>
        <dbReference type="WBParaSite" id="maker-unitig_40184-snap-gene-0.1-mRNA-1"/>
    </source>
</evidence>
<dbReference type="WBParaSite" id="maker-unitig_40184-snap-gene-0.1-mRNA-1">
    <property type="protein sequence ID" value="maker-unitig_40184-snap-gene-0.1-mRNA-1"/>
    <property type="gene ID" value="maker-unitig_40184-snap-gene-0.1"/>
</dbReference>
<accession>A0A1I8FMA9</accession>
<organism evidence="2 3">
    <name type="scientific">Macrostomum lignano</name>
    <dbReference type="NCBI Taxonomy" id="282301"/>
    <lineage>
        <taxon>Eukaryota</taxon>
        <taxon>Metazoa</taxon>
        <taxon>Spiralia</taxon>
        <taxon>Lophotrochozoa</taxon>
        <taxon>Platyhelminthes</taxon>
        <taxon>Rhabditophora</taxon>
        <taxon>Macrostomorpha</taxon>
        <taxon>Macrostomida</taxon>
        <taxon>Macrostomidae</taxon>
        <taxon>Macrostomum</taxon>
    </lineage>
</organism>